<dbReference type="PROSITE" id="PS50109">
    <property type="entry name" value="HIS_KIN"/>
    <property type="match status" value="1"/>
</dbReference>
<feature type="domain" description="Histidine kinase" evidence="12">
    <location>
        <begin position="241"/>
        <end position="451"/>
    </location>
</feature>
<evidence type="ECO:0000256" key="2">
    <source>
        <dbReference type="ARBA" id="ARBA00004236"/>
    </source>
</evidence>
<dbReference type="SUPFAM" id="SSF158472">
    <property type="entry name" value="HAMP domain-like"/>
    <property type="match status" value="1"/>
</dbReference>
<dbReference type="PROSITE" id="PS50885">
    <property type="entry name" value="HAMP"/>
    <property type="match status" value="1"/>
</dbReference>
<evidence type="ECO:0000256" key="7">
    <source>
        <dbReference type="ARBA" id="ARBA00022777"/>
    </source>
</evidence>
<feature type="transmembrane region" description="Helical" evidence="11">
    <location>
        <begin position="156"/>
        <end position="178"/>
    </location>
</feature>
<proteinExistence type="predicted"/>
<evidence type="ECO:0000259" key="13">
    <source>
        <dbReference type="PROSITE" id="PS50885"/>
    </source>
</evidence>
<keyword evidence="9" id="KW-0902">Two-component regulatory system</keyword>
<evidence type="ECO:0000256" key="10">
    <source>
        <dbReference type="ARBA" id="ARBA00023136"/>
    </source>
</evidence>
<evidence type="ECO:0000256" key="1">
    <source>
        <dbReference type="ARBA" id="ARBA00000085"/>
    </source>
</evidence>
<keyword evidence="6 11" id="KW-0812">Transmembrane</keyword>
<dbReference type="InterPro" id="IPR005467">
    <property type="entry name" value="His_kinase_dom"/>
</dbReference>
<evidence type="ECO:0000256" key="8">
    <source>
        <dbReference type="ARBA" id="ARBA00022989"/>
    </source>
</evidence>
<keyword evidence="15" id="KW-1185">Reference proteome</keyword>
<keyword evidence="5" id="KW-0808">Transferase</keyword>
<dbReference type="InterPro" id="IPR003594">
    <property type="entry name" value="HATPase_dom"/>
</dbReference>
<dbReference type="PANTHER" id="PTHR45436">
    <property type="entry name" value="SENSOR HISTIDINE KINASE YKOH"/>
    <property type="match status" value="1"/>
</dbReference>
<keyword evidence="7 14" id="KW-0418">Kinase</keyword>
<dbReference type="CDD" id="cd00082">
    <property type="entry name" value="HisKA"/>
    <property type="match status" value="1"/>
</dbReference>
<dbReference type="CDD" id="cd06225">
    <property type="entry name" value="HAMP"/>
    <property type="match status" value="1"/>
</dbReference>
<keyword evidence="4" id="KW-0597">Phosphoprotein</keyword>
<dbReference type="EMBL" id="JACHJW010000001">
    <property type="protein sequence ID" value="MBB4957112.1"/>
    <property type="molecule type" value="Genomic_DNA"/>
</dbReference>
<comment type="catalytic activity">
    <reaction evidence="1">
        <text>ATP + protein L-histidine = ADP + protein N-phospho-L-histidine.</text>
        <dbReference type="EC" id="2.7.13.3"/>
    </reaction>
</comment>
<evidence type="ECO:0000256" key="4">
    <source>
        <dbReference type="ARBA" id="ARBA00022553"/>
    </source>
</evidence>
<dbReference type="SMART" id="SM00304">
    <property type="entry name" value="HAMP"/>
    <property type="match status" value="1"/>
</dbReference>
<keyword evidence="8 11" id="KW-1133">Transmembrane helix</keyword>
<dbReference type="SUPFAM" id="SSF47384">
    <property type="entry name" value="Homodimeric domain of signal transducing histidine kinase"/>
    <property type="match status" value="1"/>
</dbReference>
<sequence>MRRAGLRTRVTAGFAAGALFLSTAMALVSYQLTCDSLLDERERTAVRAAYLEAAMVQSRLTADRPDIVETLRSLNTGENRRAVIRRNGTWYARSADTGITAAIPPQLQQLVEDGRPAMQRVRTDGIPAVVVGVPLSGSTTLYHVDSLIELDHTLRVLGLVLTVVAIITSAAGAGIGWYTTRYTMHPLRSVANAAQEIAKGDLTARLDAATEPDLAQLTTSFNDMVDQLARRIERDRRFAADVSHELRSPLQTLAAAVSVLARRREHLDERTATAAGLVADEVTRFQYLVDNLLELARSDRPPDRGPVDVAKLARQVCRARQLPETLVESDDDGTEPIWLVDRRRLEQVLSNLLDNATKYGGGPSAIRLGRSHGRYHLEVDDEGPGVTPDDKLVIFDRFVRGRTAGARGATEGSGLGLAIVAQHAAAHGGEAAVRDRPGGGARFRVELPEVAP</sequence>
<dbReference type="Gene3D" id="1.10.287.130">
    <property type="match status" value="1"/>
</dbReference>
<evidence type="ECO:0000256" key="3">
    <source>
        <dbReference type="ARBA" id="ARBA00012438"/>
    </source>
</evidence>
<feature type="domain" description="HAMP" evidence="13">
    <location>
        <begin position="181"/>
        <end position="233"/>
    </location>
</feature>
<dbReference type="Gene3D" id="3.30.565.10">
    <property type="entry name" value="Histidine kinase-like ATPase, C-terminal domain"/>
    <property type="match status" value="1"/>
</dbReference>
<dbReference type="SMART" id="SM00388">
    <property type="entry name" value="HisKA"/>
    <property type="match status" value="1"/>
</dbReference>
<dbReference type="Proteomes" id="UP000578819">
    <property type="component" value="Unassembled WGS sequence"/>
</dbReference>
<gene>
    <name evidence="14" type="ORF">FHR38_000845</name>
</gene>
<comment type="caution">
    <text evidence="14">The sequence shown here is derived from an EMBL/GenBank/DDBJ whole genome shotgun (WGS) entry which is preliminary data.</text>
</comment>
<dbReference type="PANTHER" id="PTHR45436:SF5">
    <property type="entry name" value="SENSOR HISTIDINE KINASE TRCS"/>
    <property type="match status" value="1"/>
</dbReference>
<dbReference type="InterPro" id="IPR004358">
    <property type="entry name" value="Sig_transdc_His_kin-like_C"/>
</dbReference>
<evidence type="ECO:0000256" key="11">
    <source>
        <dbReference type="SAM" id="Phobius"/>
    </source>
</evidence>
<dbReference type="Pfam" id="PF00672">
    <property type="entry name" value="HAMP"/>
    <property type="match status" value="1"/>
</dbReference>
<evidence type="ECO:0000313" key="14">
    <source>
        <dbReference type="EMBL" id="MBB4957112.1"/>
    </source>
</evidence>
<dbReference type="EC" id="2.7.13.3" evidence="3"/>
<dbReference type="Pfam" id="PF02518">
    <property type="entry name" value="HATPase_c"/>
    <property type="match status" value="1"/>
</dbReference>
<keyword evidence="10 11" id="KW-0472">Membrane</keyword>
<evidence type="ECO:0000256" key="5">
    <source>
        <dbReference type="ARBA" id="ARBA00022679"/>
    </source>
</evidence>
<protein>
    <recommendedName>
        <fullName evidence="3">histidine kinase</fullName>
        <ecNumber evidence="3">2.7.13.3</ecNumber>
    </recommendedName>
</protein>
<evidence type="ECO:0000256" key="9">
    <source>
        <dbReference type="ARBA" id="ARBA00023012"/>
    </source>
</evidence>
<comment type="subcellular location">
    <subcellularLocation>
        <location evidence="2">Cell membrane</location>
    </subcellularLocation>
</comment>
<dbReference type="Pfam" id="PF00512">
    <property type="entry name" value="HisKA"/>
    <property type="match status" value="1"/>
</dbReference>
<dbReference type="InterPro" id="IPR003661">
    <property type="entry name" value="HisK_dim/P_dom"/>
</dbReference>
<accession>A0A7W7SLP9</accession>
<dbReference type="InterPro" id="IPR003660">
    <property type="entry name" value="HAMP_dom"/>
</dbReference>
<dbReference type="GO" id="GO:0005886">
    <property type="term" value="C:plasma membrane"/>
    <property type="evidence" value="ECO:0007669"/>
    <property type="project" value="UniProtKB-SubCell"/>
</dbReference>
<dbReference type="PRINTS" id="PR00344">
    <property type="entry name" value="BCTRLSENSOR"/>
</dbReference>
<dbReference type="SUPFAM" id="SSF55874">
    <property type="entry name" value="ATPase domain of HSP90 chaperone/DNA topoisomerase II/histidine kinase"/>
    <property type="match status" value="1"/>
</dbReference>
<evidence type="ECO:0000256" key="6">
    <source>
        <dbReference type="ARBA" id="ARBA00022692"/>
    </source>
</evidence>
<dbReference type="Gene3D" id="6.10.340.10">
    <property type="match status" value="1"/>
</dbReference>
<dbReference type="SMART" id="SM00387">
    <property type="entry name" value="HATPase_c"/>
    <property type="match status" value="1"/>
</dbReference>
<dbReference type="RefSeq" id="WP_184532917.1">
    <property type="nucleotide sequence ID" value="NZ_JACHJW010000001.1"/>
</dbReference>
<organism evidence="14 15">
    <name type="scientific">Micromonospora polyrhachis</name>
    <dbReference type="NCBI Taxonomy" id="1282883"/>
    <lineage>
        <taxon>Bacteria</taxon>
        <taxon>Bacillati</taxon>
        <taxon>Actinomycetota</taxon>
        <taxon>Actinomycetes</taxon>
        <taxon>Micromonosporales</taxon>
        <taxon>Micromonosporaceae</taxon>
        <taxon>Micromonospora</taxon>
    </lineage>
</organism>
<dbReference type="AlphaFoldDB" id="A0A7W7SLP9"/>
<name>A0A7W7SLP9_9ACTN</name>
<dbReference type="InterPro" id="IPR050428">
    <property type="entry name" value="TCS_sensor_his_kinase"/>
</dbReference>
<reference evidence="14 15" key="1">
    <citation type="submission" date="2020-08" db="EMBL/GenBank/DDBJ databases">
        <title>Sequencing the genomes of 1000 actinobacteria strains.</title>
        <authorList>
            <person name="Klenk H.-P."/>
        </authorList>
    </citation>
    <scope>NUCLEOTIDE SEQUENCE [LARGE SCALE GENOMIC DNA]</scope>
    <source>
        <strain evidence="14 15">DSM 45886</strain>
    </source>
</reference>
<evidence type="ECO:0000259" key="12">
    <source>
        <dbReference type="PROSITE" id="PS50109"/>
    </source>
</evidence>
<dbReference type="InterPro" id="IPR036097">
    <property type="entry name" value="HisK_dim/P_sf"/>
</dbReference>
<dbReference type="CDD" id="cd00075">
    <property type="entry name" value="HATPase"/>
    <property type="match status" value="1"/>
</dbReference>
<dbReference type="GO" id="GO:0000155">
    <property type="term" value="F:phosphorelay sensor kinase activity"/>
    <property type="evidence" value="ECO:0007669"/>
    <property type="project" value="InterPro"/>
</dbReference>
<evidence type="ECO:0000313" key="15">
    <source>
        <dbReference type="Proteomes" id="UP000578819"/>
    </source>
</evidence>
<dbReference type="InterPro" id="IPR036890">
    <property type="entry name" value="HATPase_C_sf"/>
</dbReference>